<name>A0ABP7Q9Z4_9GAMM</name>
<proteinExistence type="predicted"/>
<protein>
    <submittedName>
        <fullName evidence="3">Carboxyl transferase domain-containing protein</fullName>
    </submittedName>
</protein>
<feature type="domain" description="CoA carboxyltransferase N-terminal" evidence="1">
    <location>
        <begin position="21"/>
        <end position="277"/>
    </location>
</feature>
<dbReference type="EMBL" id="BAABBO010000023">
    <property type="protein sequence ID" value="GAA3979100.1"/>
    <property type="molecule type" value="Genomic_DNA"/>
</dbReference>
<dbReference type="InterPro" id="IPR045190">
    <property type="entry name" value="MCCB/AccD1-like"/>
</dbReference>
<dbReference type="Gene3D" id="3.90.226.10">
    <property type="entry name" value="2-enoyl-CoA Hydratase, Chain A, domain 1"/>
    <property type="match status" value="2"/>
</dbReference>
<dbReference type="GO" id="GO:0016740">
    <property type="term" value="F:transferase activity"/>
    <property type="evidence" value="ECO:0007669"/>
    <property type="project" value="UniProtKB-KW"/>
</dbReference>
<dbReference type="PROSITE" id="PS50989">
    <property type="entry name" value="COA_CT_CTER"/>
    <property type="match status" value="1"/>
</dbReference>
<dbReference type="PANTHER" id="PTHR22855">
    <property type="entry name" value="ACETYL, PROPIONYL, PYRUVATE, AND GLUTACONYL CARBOXYLASE-RELATED"/>
    <property type="match status" value="1"/>
</dbReference>
<gene>
    <name evidence="3" type="ORF">GCM10022278_39580</name>
</gene>
<dbReference type="SUPFAM" id="SSF52096">
    <property type="entry name" value="ClpP/crotonase"/>
    <property type="match status" value="2"/>
</dbReference>
<keyword evidence="4" id="KW-1185">Reference proteome</keyword>
<feature type="domain" description="CoA carboxyltransferase C-terminal" evidence="2">
    <location>
        <begin position="281"/>
        <end position="521"/>
    </location>
</feature>
<comment type="caution">
    <text evidence="3">The sequence shown here is derived from an EMBL/GenBank/DDBJ whole genome shotgun (WGS) entry which is preliminary data.</text>
</comment>
<evidence type="ECO:0000259" key="2">
    <source>
        <dbReference type="PROSITE" id="PS50989"/>
    </source>
</evidence>
<dbReference type="InterPro" id="IPR034733">
    <property type="entry name" value="AcCoA_carboxyl_beta"/>
</dbReference>
<dbReference type="InterPro" id="IPR011762">
    <property type="entry name" value="COA_CT_N"/>
</dbReference>
<sequence>MTEHGKAESTASAAAARLEQMNQRLAHIKALETRIREGGGPEAQAKQRDKGKLLCRERISLLLDHDSPFLEIGLLAAHEVYDHEVPAAGVVAGIGYVSGFACMIVANDASVKGGTYYPLTVKKHIRAQTIAEDFRLPCIYLVDSGGAHLPLQDEVFPDKEDFGHIFYKQARLSAQGIPQIAVVMGFCTAGGAYVPAMADECVMVERQSSLFLAGPALVKAATGAEVDGEALGGARMHAEISGVADHLAASDTEALQLARRILTHAGLPRKRQVALPASIAEPLYAPEELRGIVPKDFRTPFDVREVIERIVDGSEHDEFKPLYGPTLVCTFAEIGGHRVGILANNGVLFSESALKGTHFIQLCEQRNTPLIFLQNITGFMIGLDHEQGGIAKHGAKMVMAVACATVAKYTIIIGGSFGAGNYGMCGRGYNPRFLWTWPSAKISVMGGDQAAGVLSTVKAEALAKKGLPFDAEAKAALEEPVRRQFERQSDTVYASARLWDDGIIDPADTRAILRFALDLEPEGVAGEPGKGRQGVAAYR</sequence>
<dbReference type="PROSITE" id="PS50980">
    <property type="entry name" value="COA_CT_NTER"/>
    <property type="match status" value="1"/>
</dbReference>
<evidence type="ECO:0000259" key="1">
    <source>
        <dbReference type="PROSITE" id="PS50980"/>
    </source>
</evidence>
<dbReference type="Pfam" id="PF01039">
    <property type="entry name" value="Carboxyl_trans"/>
    <property type="match status" value="1"/>
</dbReference>
<dbReference type="PANTHER" id="PTHR22855:SF13">
    <property type="entry name" value="METHYLCROTONOYL-COA CARBOXYLASE BETA CHAIN, MITOCHONDRIAL"/>
    <property type="match status" value="1"/>
</dbReference>
<organism evidence="3 4">
    <name type="scientific">Allohahella marinimesophila</name>
    <dbReference type="NCBI Taxonomy" id="1054972"/>
    <lineage>
        <taxon>Bacteria</taxon>
        <taxon>Pseudomonadati</taxon>
        <taxon>Pseudomonadota</taxon>
        <taxon>Gammaproteobacteria</taxon>
        <taxon>Oceanospirillales</taxon>
        <taxon>Hahellaceae</taxon>
        <taxon>Allohahella</taxon>
    </lineage>
</organism>
<reference evidence="4" key="1">
    <citation type="journal article" date="2019" name="Int. J. Syst. Evol. Microbiol.">
        <title>The Global Catalogue of Microorganisms (GCM) 10K type strain sequencing project: providing services to taxonomists for standard genome sequencing and annotation.</title>
        <authorList>
            <consortium name="The Broad Institute Genomics Platform"/>
            <consortium name="The Broad Institute Genome Sequencing Center for Infectious Disease"/>
            <person name="Wu L."/>
            <person name="Ma J."/>
        </authorList>
    </citation>
    <scope>NUCLEOTIDE SEQUENCE [LARGE SCALE GENOMIC DNA]</scope>
    <source>
        <strain evidence="4">JCM 17555</strain>
    </source>
</reference>
<accession>A0ABP7Q9Z4</accession>
<dbReference type="RefSeq" id="WP_425548635.1">
    <property type="nucleotide sequence ID" value="NZ_BAABBO010000023.1"/>
</dbReference>
<evidence type="ECO:0000313" key="4">
    <source>
        <dbReference type="Proteomes" id="UP001501337"/>
    </source>
</evidence>
<dbReference type="InterPro" id="IPR029045">
    <property type="entry name" value="ClpP/crotonase-like_dom_sf"/>
</dbReference>
<dbReference type="Proteomes" id="UP001501337">
    <property type="component" value="Unassembled WGS sequence"/>
</dbReference>
<keyword evidence="3" id="KW-0808">Transferase</keyword>
<dbReference type="InterPro" id="IPR011763">
    <property type="entry name" value="COA_CT_C"/>
</dbReference>
<evidence type="ECO:0000313" key="3">
    <source>
        <dbReference type="EMBL" id="GAA3979100.1"/>
    </source>
</evidence>